<organism evidence="1 2">
    <name type="scientific">Sporanaerobium hydrogeniformans</name>
    <dbReference type="NCBI Taxonomy" id="3072179"/>
    <lineage>
        <taxon>Bacteria</taxon>
        <taxon>Bacillati</taxon>
        <taxon>Bacillota</taxon>
        <taxon>Clostridia</taxon>
        <taxon>Lachnospirales</taxon>
        <taxon>Lachnospiraceae</taxon>
        <taxon>Sporanaerobium</taxon>
    </lineage>
</organism>
<reference evidence="1" key="1">
    <citation type="submission" date="2017-10" db="EMBL/GenBank/DDBJ databases">
        <title>Genome sequence of cellulolytic Lachnospiraceae bacterium XHS1971 isolated from hotspring sediment.</title>
        <authorList>
            <person name="Vasudevan G."/>
            <person name="Joshi A.J."/>
            <person name="Hivarkar S."/>
            <person name="Lanjekar V.B."/>
            <person name="Dhakephalkar P.K."/>
            <person name="Dagar S."/>
        </authorList>
    </citation>
    <scope>NUCLEOTIDE SEQUENCE</scope>
    <source>
        <strain evidence="1">XHS1971</strain>
    </source>
</reference>
<dbReference type="Proteomes" id="UP000224460">
    <property type="component" value="Unassembled WGS sequence"/>
</dbReference>
<name>A0AC61DI60_9FIRM</name>
<proteinExistence type="predicted"/>
<keyword evidence="1" id="KW-0547">Nucleotide-binding</keyword>
<accession>A0AC61DI60</accession>
<keyword evidence="1" id="KW-0067">ATP-binding</keyword>
<sequence length="449" mass="51191">MALLNDGFGILFDMGLGKSLTTIAIMGTRYIRGEIDKVLIIAPSSVCPVWPKELSQFADFPYNIQYLSGTRDKRLEKLNSLDIGFFSGLKIAVINYESAWRLEKELVAFKPDMIVCDESQRIKNAQAQQSKGIHKLGDKAKYRIILTGTPVQNNPLDFFSQYRFLNKNIFGTSYVAFRNRYAQFGGYENHEIIGYRNLPELVEKAHSIAYRVCKEEALDLPEQVFIKRYCEFSNEERRAYEQLKKESITAIENDQMTGEVVATNVLTRILRLQQLTGGFAQLEDEDKVKQLGNSKLKVLEEVIEDVVLDSGRKLVIFAKFVHEIKAIVKMIQDKGIDYSLIYGEIKDRGEQVRRFQEEASVKIFIAQIQTAGLGITLTAADTAVYYSLGYNYADYAQSLARTHRIGQKNTCTYIQLIVPNTIDEQIYTALQAKEDIAKKVVDNWRDLLS</sequence>
<keyword evidence="1" id="KW-0347">Helicase</keyword>
<gene>
    <name evidence="1" type="ORF">CS063_01400</name>
</gene>
<keyword evidence="2" id="KW-1185">Reference proteome</keyword>
<keyword evidence="1" id="KW-0378">Hydrolase</keyword>
<evidence type="ECO:0000313" key="2">
    <source>
        <dbReference type="Proteomes" id="UP000224460"/>
    </source>
</evidence>
<evidence type="ECO:0000313" key="1">
    <source>
        <dbReference type="EMBL" id="PHV72460.1"/>
    </source>
</evidence>
<comment type="caution">
    <text evidence="1">The sequence shown here is derived from an EMBL/GenBank/DDBJ whole genome shotgun (WGS) entry which is preliminary data.</text>
</comment>
<protein>
    <submittedName>
        <fullName evidence="1">Helicase SNF2</fullName>
    </submittedName>
</protein>
<dbReference type="EMBL" id="PEDL01000001">
    <property type="protein sequence ID" value="PHV72460.1"/>
    <property type="molecule type" value="Genomic_DNA"/>
</dbReference>